<dbReference type="EMBL" id="JAIKTU010000004">
    <property type="protein sequence ID" value="MBY0755045.1"/>
    <property type="molecule type" value="Genomic_DNA"/>
</dbReference>
<dbReference type="RefSeq" id="WP_221860007.1">
    <property type="nucleotide sequence ID" value="NZ_JAIKTU010000004.1"/>
</dbReference>
<reference evidence="1 2" key="1">
    <citation type="journal article" date="2021" name="Cell Host Microbe">
        <title>in vivo commensal control of Clostridioides difficile virulence.</title>
        <authorList>
            <person name="Girinathan B.P."/>
            <person name="Dibenedetto N."/>
            <person name="Worley J.N."/>
            <person name="Peltier J."/>
            <person name="Arrieta-Ortiz M.L."/>
            <person name="Rupa Christinal Immanuel S."/>
            <person name="Lavin R."/>
            <person name="Delaney M.L."/>
            <person name="Cummins C."/>
            <person name="Hoffmann M."/>
            <person name="Luo Y."/>
            <person name="Gonzalez-Escalona N."/>
            <person name="Allard M."/>
            <person name="Onderdonk A.B."/>
            <person name="Gerber G.K."/>
            <person name="Sonenshein A.L."/>
            <person name="Baliga N."/>
            <person name="Dupuy B."/>
            <person name="Bry L."/>
        </authorList>
    </citation>
    <scope>NUCLEOTIDE SEQUENCE [LARGE SCALE GENOMIC DNA]</scope>
    <source>
        <strain evidence="1 2">DSM 599</strain>
    </source>
</reference>
<sequence>MVNVRDLEMWNKSLSMLFNKSPKIKYICGKCGSYNETRISLTAIKLNRPHVICGYCGEINNTGIKLT</sequence>
<protein>
    <submittedName>
        <fullName evidence="1">Peptidoglycan-binding protein</fullName>
    </submittedName>
</protein>
<evidence type="ECO:0000313" key="1">
    <source>
        <dbReference type="EMBL" id="MBY0755045.1"/>
    </source>
</evidence>
<keyword evidence="2" id="KW-1185">Reference proteome</keyword>
<gene>
    <name evidence="1" type="ORF">K5V21_06200</name>
</gene>
<evidence type="ECO:0000313" key="2">
    <source>
        <dbReference type="Proteomes" id="UP001299068"/>
    </source>
</evidence>
<name>A0ABS7KW79_CLOSR</name>
<accession>A0ABS7KW79</accession>
<proteinExistence type="predicted"/>
<comment type="caution">
    <text evidence="1">The sequence shown here is derived from an EMBL/GenBank/DDBJ whole genome shotgun (WGS) entry which is preliminary data.</text>
</comment>
<dbReference type="Proteomes" id="UP001299068">
    <property type="component" value="Unassembled WGS sequence"/>
</dbReference>
<organism evidence="1 2">
    <name type="scientific">Clostridium sardiniense</name>
    <name type="common">Clostridium absonum</name>
    <dbReference type="NCBI Taxonomy" id="29369"/>
    <lineage>
        <taxon>Bacteria</taxon>
        <taxon>Bacillati</taxon>
        <taxon>Bacillota</taxon>
        <taxon>Clostridia</taxon>
        <taxon>Eubacteriales</taxon>
        <taxon>Clostridiaceae</taxon>
        <taxon>Clostridium</taxon>
    </lineage>
</organism>